<name>A0A9X2EHV8_9SPHN</name>
<protein>
    <submittedName>
        <fullName evidence="1">Alpha/beta hydrolase-fold protein</fullName>
    </submittedName>
</protein>
<dbReference type="Proteomes" id="UP001155128">
    <property type="component" value="Unassembled WGS sequence"/>
</dbReference>
<evidence type="ECO:0000313" key="1">
    <source>
        <dbReference type="EMBL" id="MCM8557857.1"/>
    </source>
</evidence>
<comment type="caution">
    <text evidence="1">The sequence shown here is derived from an EMBL/GenBank/DDBJ whole genome shotgun (WGS) entry which is preliminary data.</text>
</comment>
<dbReference type="Gene3D" id="3.40.50.1820">
    <property type="entry name" value="alpha/beta hydrolase"/>
    <property type="match status" value="1"/>
</dbReference>
<dbReference type="InterPro" id="IPR050583">
    <property type="entry name" value="Mycobacterial_A85_antigen"/>
</dbReference>
<dbReference type="InterPro" id="IPR000801">
    <property type="entry name" value="Esterase-like"/>
</dbReference>
<organism evidence="1 2">
    <name type="scientific">Sphingomicrobium sediminis</name>
    <dbReference type="NCBI Taxonomy" id="2950949"/>
    <lineage>
        <taxon>Bacteria</taxon>
        <taxon>Pseudomonadati</taxon>
        <taxon>Pseudomonadota</taxon>
        <taxon>Alphaproteobacteria</taxon>
        <taxon>Sphingomonadales</taxon>
        <taxon>Sphingomonadaceae</taxon>
        <taxon>Sphingomicrobium</taxon>
    </lineage>
</organism>
<dbReference type="PANTHER" id="PTHR48098:SF6">
    <property type="entry name" value="FERRI-BACILLIBACTIN ESTERASE BESA"/>
    <property type="match status" value="1"/>
</dbReference>
<dbReference type="Pfam" id="PF00756">
    <property type="entry name" value="Esterase"/>
    <property type="match status" value="1"/>
</dbReference>
<dbReference type="PANTHER" id="PTHR48098">
    <property type="entry name" value="ENTEROCHELIN ESTERASE-RELATED"/>
    <property type="match status" value="1"/>
</dbReference>
<dbReference type="AlphaFoldDB" id="A0A9X2EHV8"/>
<keyword evidence="2" id="KW-1185">Reference proteome</keyword>
<dbReference type="RefSeq" id="WP_252114288.1">
    <property type="nucleotide sequence ID" value="NZ_JAMSHT010000001.1"/>
</dbReference>
<proteinExistence type="predicted"/>
<dbReference type="EMBL" id="JAMSHT010000001">
    <property type="protein sequence ID" value="MCM8557857.1"/>
    <property type="molecule type" value="Genomic_DNA"/>
</dbReference>
<sequence length="312" mass="34766">MLSIALSLAAATLPPPPANVSAGQVTYMVMDEAEALGIDKVWVWLPDGYATREEGERFPVLYMHDGQNLFDPTLTNYNKEWGMDEAITRLAARGDLREWIVIGIESPAQRWQALFPEKLEGSISDETFVRLGNLADVSEVRRQDLMGDEYLAFLTGTLKPYVDRNYATLAGPEDTAVMGSSMGGLMSIYAIAEHPDIFGQAAGLSVHLPLGLPSEDEAVVADNIRDTMAAWRAYLEASDFDPATNRLYVDHGTGTLDRFYPPYFDAFDAMVAELGWALPNYESRRYTGTEHDEDAWRERVDIPLGFLDRKDP</sequence>
<accession>A0A9X2EHV8</accession>
<gene>
    <name evidence="1" type="ORF">NDO55_08500</name>
</gene>
<dbReference type="SUPFAM" id="SSF53474">
    <property type="entry name" value="alpha/beta-Hydrolases"/>
    <property type="match status" value="1"/>
</dbReference>
<reference evidence="1" key="1">
    <citation type="submission" date="2022-06" db="EMBL/GenBank/DDBJ databases">
        <title>Sphingomicrobium sedimins sp. nov., a marine bacterium isolated from tidal flat.</title>
        <authorList>
            <person name="Kim C.-H."/>
            <person name="Yoo Y."/>
            <person name="Kim J.-J."/>
        </authorList>
    </citation>
    <scope>NUCLEOTIDE SEQUENCE</scope>
    <source>
        <strain evidence="1">GRR-S6-50</strain>
    </source>
</reference>
<evidence type="ECO:0000313" key="2">
    <source>
        <dbReference type="Proteomes" id="UP001155128"/>
    </source>
</evidence>
<dbReference type="GO" id="GO:0016787">
    <property type="term" value="F:hydrolase activity"/>
    <property type="evidence" value="ECO:0007669"/>
    <property type="project" value="UniProtKB-KW"/>
</dbReference>
<dbReference type="InterPro" id="IPR029058">
    <property type="entry name" value="AB_hydrolase_fold"/>
</dbReference>
<keyword evidence="1" id="KW-0378">Hydrolase</keyword>